<reference evidence="2 3" key="1">
    <citation type="submission" date="2024-09" db="EMBL/GenBank/DDBJ databases">
        <authorList>
            <person name="Lee S.D."/>
        </authorList>
    </citation>
    <scope>NUCLEOTIDE SEQUENCE [LARGE SCALE GENOMIC DNA]</scope>
    <source>
        <strain evidence="2 3">N8-3</strain>
    </source>
</reference>
<sequence length="265" mass="28766">MAQTGWANTVPPTAPAEWLPALDVTEPAQQRRLTVLLRWLLLVPQFIALWLLGIAALVVVVIGWFGALFLGRLPDFAAEYLSAFLGYETRVGASAMLLVDRYPPFALQPPPDYPVRVEVRPGALNRIAVFFRLLLVIPAAIVHSLLITGWYVAAFFIWLIVLVLGRMPRPLFEATAAVLRFVMRVNAYMLLLTSAYPKRLFGDESAFDPQPPVSATRPLLLSGLGKGLVVLFLVLGLAGNIVDGTLTSSGSSNSNDVNASASAGR</sequence>
<dbReference type="InterPro" id="IPR025498">
    <property type="entry name" value="DUF4389"/>
</dbReference>
<keyword evidence="3" id="KW-1185">Reference proteome</keyword>
<dbReference type="RefSeq" id="WP_380544002.1">
    <property type="nucleotide sequence ID" value="NZ_JBHFAB010000035.1"/>
</dbReference>
<keyword evidence="1" id="KW-0812">Transmembrane</keyword>
<accession>A0ABV6W5D6</accession>
<proteinExistence type="predicted"/>
<name>A0ABV6W5D6_9ACTN</name>
<evidence type="ECO:0000256" key="1">
    <source>
        <dbReference type="SAM" id="Phobius"/>
    </source>
</evidence>
<keyword evidence="1" id="KW-0472">Membrane</keyword>
<evidence type="ECO:0000313" key="3">
    <source>
        <dbReference type="Proteomes" id="UP001592531"/>
    </source>
</evidence>
<evidence type="ECO:0000313" key="2">
    <source>
        <dbReference type="EMBL" id="MFC1421218.1"/>
    </source>
</evidence>
<dbReference type="Pfam" id="PF14333">
    <property type="entry name" value="DUF4389"/>
    <property type="match status" value="2"/>
</dbReference>
<feature type="transmembrane region" description="Helical" evidence="1">
    <location>
        <begin position="219"/>
        <end position="242"/>
    </location>
</feature>
<feature type="transmembrane region" description="Helical" evidence="1">
    <location>
        <begin position="47"/>
        <end position="70"/>
    </location>
</feature>
<keyword evidence="1" id="KW-1133">Transmembrane helix</keyword>
<comment type="caution">
    <text evidence="2">The sequence shown here is derived from an EMBL/GenBank/DDBJ whole genome shotgun (WGS) entry which is preliminary data.</text>
</comment>
<organism evidence="2 3">
    <name type="scientific">Streptacidiphilus cavernicola</name>
    <dbReference type="NCBI Taxonomy" id="3342716"/>
    <lineage>
        <taxon>Bacteria</taxon>
        <taxon>Bacillati</taxon>
        <taxon>Actinomycetota</taxon>
        <taxon>Actinomycetes</taxon>
        <taxon>Kitasatosporales</taxon>
        <taxon>Streptomycetaceae</taxon>
        <taxon>Streptacidiphilus</taxon>
    </lineage>
</organism>
<gene>
    <name evidence="2" type="ORF">ACEZDE_31925</name>
</gene>
<dbReference type="Proteomes" id="UP001592531">
    <property type="component" value="Unassembled WGS sequence"/>
</dbReference>
<protein>
    <submittedName>
        <fullName evidence="2">DUF4389 domain-containing protein</fullName>
    </submittedName>
</protein>
<dbReference type="EMBL" id="JBHFAB010000035">
    <property type="protein sequence ID" value="MFC1421218.1"/>
    <property type="molecule type" value="Genomic_DNA"/>
</dbReference>
<feature type="transmembrane region" description="Helical" evidence="1">
    <location>
        <begin position="147"/>
        <end position="165"/>
    </location>
</feature>